<dbReference type="Pfam" id="PF04733">
    <property type="entry name" value="Coatomer_E"/>
    <property type="match status" value="2"/>
</dbReference>
<keyword evidence="7 13" id="KW-0963">Cytoplasm</keyword>
<dbReference type="SUPFAM" id="SSF48452">
    <property type="entry name" value="TPR-like"/>
    <property type="match status" value="1"/>
</dbReference>
<dbReference type="GO" id="GO:0006891">
    <property type="term" value="P:intra-Golgi vesicle-mediated transport"/>
    <property type="evidence" value="ECO:0007669"/>
    <property type="project" value="TreeGrafter"/>
</dbReference>
<reference evidence="15 16" key="1">
    <citation type="submission" date="2021-06" db="EMBL/GenBank/DDBJ databases">
        <title>Caerostris darwini draft genome.</title>
        <authorList>
            <person name="Kono N."/>
            <person name="Arakawa K."/>
        </authorList>
    </citation>
    <scope>NUCLEOTIDE SEQUENCE [LARGE SCALE GENOMIC DNA]</scope>
</reference>
<dbReference type="InterPro" id="IPR019734">
    <property type="entry name" value="TPR_rpt"/>
</dbReference>
<evidence type="ECO:0000256" key="7">
    <source>
        <dbReference type="ARBA" id="ARBA00022490"/>
    </source>
</evidence>
<organism evidence="15 16">
    <name type="scientific">Caerostris darwini</name>
    <dbReference type="NCBI Taxonomy" id="1538125"/>
    <lineage>
        <taxon>Eukaryota</taxon>
        <taxon>Metazoa</taxon>
        <taxon>Ecdysozoa</taxon>
        <taxon>Arthropoda</taxon>
        <taxon>Chelicerata</taxon>
        <taxon>Arachnida</taxon>
        <taxon>Araneae</taxon>
        <taxon>Araneomorphae</taxon>
        <taxon>Entelegynae</taxon>
        <taxon>Araneoidea</taxon>
        <taxon>Araneidae</taxon>
        <taxon>Caerostris</taxon>
    </lineage>
</organism>
<dbReference type="EMBL" id="BPLQ01010561">
    <property type="protein sequence ID" value="GIY51628.1"/>
    <property type="molecule type" value="Genomic_DNA"/>
</dbReference>
<name>A0AAV4U1N1_9ARAC</name>
<evidence type="ECO:0000256" key="2">
    <source>
        <dbReference type="ARBA" id="ARBA00004347"/>
    </source>
</evidence>
<keyword evidence="16" id="KW-1185">Reference proteome</keyword>
<comment type="similarity">
    <text evidence="3 13">Belongs to the COPE family.</text>
</comment>
<evidence type="ECO:0000256" key="3">
    <source>
        <dbReference type="ARBA" id="ARBA00008827"/>
    </source>
</evidence>
<evidence type="ECO:0000256" key="8">
    <source>
        <dbReference type="ARBA" id="ARBA00022892"/>
    </source>
</evidence>
<evidence type="ECO:0000313" key="16">
    <source>
        <dbReference type="Proteomes" id="UP001054837"/>
    </source>
</evidence>
<keyword evidence="10 13" id="KW-0333">Golgi apparatus</keyword>
<dbReference type="GO" id="GO:0005198">
    <property type="term" value="F:structural molecule activity"/>
    <property type="evidence" value="ECO:0007669"/>
    <property type="project" value="UniProtKB-UniRule"/>
</dbReference>
<dbReference type="AlphaFoldDB" id="A0AAV4U1N1"/>
<protein>
    <recommendedName>
        <fullName evidence="5 13">Coatomer subunit epsilon</fullName>
    </recommendedName>
</protein>
<sequence length="291" mass="33247">MANQSTPDQLFEIRNSFYIGNYQHCINEAQNLKHFLNSQVNDPSIQLERDIFMYRAYIAQNKYGVVINDITSSSAPELQHIKMLAVYLNGDTDKTKEVVNSFEKQIQNIDPEDKILPLVAGLVFCLEEIIVDSSFKKFSNILFCLTKKELNSLKEIDEDCTLTQMSQAWVNLQKSGDKLQDAYYTFQELTDKYATTPLLLNSQAAALFALGKFEEAQPVLQEALDKDPNSPDTLANMVVATQHIGKTHEVSKRYLTQLQHSYSNHPFVKDFHNREQEFVRLSKMYAPVASS</sequence>
<evidence type="ECO:0000256" key="13">
    <source>
        <dbReference type="PIRNR" id="PIRNR016478"/>
    </source>
</evidence>
<comment type="caution">
    <text evidence="15">The sequence shown here is derived from an EMBL/GenBank/DDBJ whole genome shotgun (WGS) entry which is preliminary data.</text>
</comment>
<keyword evidence="14" id="KW-0802">TPR repeat</keyword>
<keyword evidence="6 13" id="KW-0813">Transport</keyword>
<comment type="function">
    <text evidence="13">The coatomer is a cytosolic protein complex that binds to dilysine motifs and reversibly associates with Golgi non-clathrin-coated vesicles, which further mediate biosynthetic protein transport from the ER, via the Golgi up to the trans Golgi network. The coatomer complex is required for budding from Golgi membranes, and is essential for the retrograde Golgi-to-ER transport of dilysine-tagged proteins.</text>
</comment>
<dbReference type="PANTHER" id="PTHR10805:SF0">
    <property type="entry name" value="COATOMER SUBUNIT EPSILON"/>
    <property type="match status" value="1"/>
</dbReference>
<feature type="repeat" description="TPR" evidence="14">
    <location>
        <begin position="197"/>
        <end position="230"/>
    </location>
</feature>
<keyword evidence="9 13" id="KW-0653">Protein transport</keyword>
<dbReference type="InterPro" id="IPR011990">
    <property type="entry name" value="TPR-like_helical_dom_sf"/>
</dbReference>
<dbReference type="PANTHER" id="PTHR10805">
    <property type="entry name" value="COATOMER SUBUNIT EPSILON"/>
    <property type="match status" value="1"/>
</dbReference>
<evidence type="ECO:0000256" key="9">
    <source>
        <dbReference type="ARBA" id="ARBA00022927"/>
    </source>
</evidence>
<dbReference type="PIRSF" id="PIRSF016478">
    <property type="entry name" value="Coatomer_esu"/>
    <property type="match status" value="1"/>
</dbReference>
<comment type="subcellular location">
    <subcellularLocation>
        <location evidence="2">Cytoplasmic vesicle</location>
        <location evidence="2">COPI-coated vesicle membrane</location>
        <topology evidence="2">Peripheral membrane protein</topology>
        <orientation evidence="2">Cytoplasmic side</orientation>
    </subcellularLocation>
    <subcellularLocation>
        <location evidence="1">Golgi apparatus membrane</location>
        <topology evidence="1">Peripheral membrane protein</topology>
        <orientation evidence="1">Cytoplasmic side</orientation>
    </subcellularLocation>
</comment>
<proteinExistence type="inferred from homology"/>
<dbReference type="GO" id="GO:0000139">
    <property type="term" value="C:Golgi membrane"/>
    <property type="evidence" value="ECO:0007669"/>
    <property type="project" value="UniProtKB-SubCell"/>
</dbReference>
<dbReference type="GO" id="GO:0030126">
    <property type="term" value="C:COPI vesicle coat"/>
    <property type="evidence" value="ECO:0007669"/>
    <property type="project" value="TreeGrafter"/>
</dbReference>
<dbReference type="GO" id="GO:0006888">
    <property type="term" value="P:endoplasmic reticulum to Golgi vesicle-mediated transport"/>
    <property type="evidence" value="ECO:0007669"/>
    <property type="project" value="TreeGrafter"/>
</dbReference>
<dbReference type="Gene3D" id="1.25.40.10">
    <property type="entry name" value="Tetratricopeptide repeat domain"/>
    <property type="match status" value="2"/>
</dbReference>
<evidence type="ECO:0000256" key="12">
    <source>
        <dbReference type="ARBA" id="ARBA00023329"/>
    </source>
</evidence>
<evidence type="ECO:0000256" key="1">
    <source>
        <dbReference type="ARBA" id="ARBA00004255"/>
    </source>
</evidence>
<dbReference type="InterPro" id="IPR006822">
    <property type="entry name" value="Coatomer_esu"/>
</dbReference>
<accession>A0AAV4U1N1</accession>
<evidence type="ECO:0000256" key="11">
    <source>
        <dbReference type="ARBA" id="ARBA00023136"/>
    </source>
</evidence>
<evidence type="ECO:0000256" key="4">
    <source>
        <dbReference type="ARBA" id="ARBA00011775"/>
    </source>
</evidence>
<evidence type="ECO:0000313" key="15">
    <source>
        <dbReference type="EMBL" id="GIY51628.1"/>
    </source>
</evidence>
<dbReference type="PROSITE" id="PS50005">
    <property type="entry name" value="TPR"/>
    <property type="match status" value="1"/>
</dbReference>
<gene>
    <name evidence="15" type="primary">COPE</name>
    <name evidence="15" type="ORF">CDAR_321481</name>
</gene>
<evidence type="ECO:0000256" key="5">
    <source>
        <dbReference type="ARBA" id="ARBA00015828"/>
    </source>
</evidence>
<comment type="subunit">
    <text evidence="4">Oligomeric complex that consists of at least the alpha, beta, beta', gamma, delta, epsilon and zeta subunits.</text>
</comment>
<keyword evidence="11 13" id="KW-0472">Membrane</keyword>
<evidence type="ECO:0000256" key="10">
    <source>
        <dbReference type="ARBA" id="ARBA00023034"/>
    </source>
</evidence>
<dbReference type="GO" id="GO:0006890">
    <property type="term" value="P:retrograde vesicle-mediated transport, Golgi to endoplasmic reticulum"/>
    <property type="evidence" value="ECO:0007669"/>
    <property type="project" value="UniProtKB-UniRule"/>
</dbReference>
<dbReference type="Proteomes" id="UP001054837">
    <property type="component" value="Unassembled WGS sequence"/>
</dbReference>
<keyword evidence="12 13" id="KW-0968">Cytoplasmic vesicle</keyword>
<dbReference type="GO" id="GO:0015031">
    <property type="term" value="P:protein transport"/>
    <property type="evidence" value="ECO:0007669"/>
    <property type="project" value="UniProtKB-UniRule"/>
</dbReference>
<keyword evidence="8 13" id="KW-0931">ER-Golgi transport</keyword>
<evidence type="ECO:0000256" key="14">
    <source>
        <dbReference type="PROSITE-ProRule" id="PRU00339"/>
    </source>
</evidence>
<evidence type="ECO:0000256" key="6">
    <source>
        <dbReference type="ARBA" id="ARBA00022448"/>
    </source>
</evidence>